<dbReference type="EMBL" id="KX160206">
    <property type="protein sequence ID" value="ANT43430.1"/>
    <property type="molecule type" value="Genomic_DNA"/>
</dbReference>
<reference evidence="1 2" key="1">
    <citation type="journal article" date="2017" name="BMC Genomics">
        <title>Genetic and functional characterisation of the lactococcal P335 phage-host interactions.</title>
        <authorList>
            <person name="Mahony J."/>
            <person name="Oliveira J."/>
            <person name="Collins B."/>
            <person name="Hanemaaijer L."/>
            <person name="Lugli G.A."/>
            <person name="Neve H."/>
            <person name="Ventura M."/>
            <person name="Kouwen T.R."/>
            <person name="Cambillau C."/>
            <person name="van Sinderen D."/>
        </authorList>
    </citation>
    <scope>NUCLEOTIDE SEQUENCE [LARGE SCALE GENOMIC DNA]</scope>
</reference>
<evidence type="ECO:0000313" key="2">
    <source>
        <dbReference type="Proteomes" id="UP000225598"/>
    </source>
</evidence>
<sequence length="76" mass="9082">MDFYFYAQSEEQEDRIFQQYLHTDMTISFAEFKKALGYKSLRQSKKKKSEIVTKDEEIKRLKRASQFINFNGEGGE</sequence>
<keyword evidence="2" id="KW-1185">Reference proteome</keyword>
<accession>A0A1P8BKM9</accession>
<name>A0A1P8BKM9_9CAUD</name>
<evidence type="ECO:0000313" key="1">
    <source>
        <dbReference type="EMBL" id="ANT43430.1"/>
    </source>
</evidence>
<protein>
    <submittedName>
        <fullName evidence="1">Uncharacterized protein</fullName>
    </submittedName>
</protein>
<proteinExistence type="predicted"/>
<gene>
    <name evidence="1" type="ORF">DS50902_40</name>
</gene>
<dbReference type="Proteomes" id="UP000225598">
    <property type="component" value="Segment"/>
</dbReference>
<organism evidence="1 2">
    <name type="scientific">Lactococcus phage 50902</name>
    <dbReference type="NCBI Taxonomy" id="1868848"/>
    <lineage>
        <taxon>Viruses</taxon>
        <taxon>Duplodnaviria</taxon>
        <taxon>Heunggongvirae</taxon>
        <taxon>Uroviricota</taxon>
        <taxon>Caudoviricetes</taxon>
        <taxon>Vedamuthuvirus</taxon>
        <taxon>Vedamuthuvirus vv50902</taxon>
    </lineage>
</organism>